<dbReference type="PANTHER" id="PTHR36091:SF1">
    <property type="entry name" value="ALTERED INHERITANCE OF MITOCHONDRIA PROTEIN 9, MITOCHONDRIAL"/>
    <property type="match status" value="1"/>
</dbReference>
<comment type="similarity">
    <text evidence="2">Belongs to the AIM9 family.</text>
</comment>
<dbReference type="Proteomes" id="UP000824998">
    <property type="component" value="Unassembled WGS sequence"/>
</dbReference>
<keyword evidence="4" id="KW-0809">Transit peptide</keyword>
<dbReference type="SUPFAM" id="SSF56112">
    <property type="entry name" value="Protein kinase-like (PK-like)"/>
    <property type="match status" value="1"/>
</dbReference>
<accession>A0A9P8C1N2</accession>
<keyword evidence="7" id="KW-0808">Transferase</keyword>
<evidence type="ECO:0000256" key="3">
    <source>
        <dbReference type="ARBA" id="ARBA00016197"/>
    </source>
</evidence>
<dbReference type="GO" id="GO:0016301">
    <property type="term" value="F:kinase activity"/>
    <property type="evidence" value="ECO:0007669"/>
    <property type="project" value="UniProtKB-KW"/>
</dbReference>
<dbReference type="InterPro" id="IPR051035">
    <property type="entry name" value="Mito_inheritance_9"/>
</dbReference>
<dbReference type="Gene3D" id="3.90.1200.10">
    <property type="match status" value="1"/>
</dbReference>
<organism evidence="7 8">
    <name type="scientific">Amylocarpus encephaloides</name>
    <dbReference type="NCBI Taxonomy" id="45428"/>
    <lineage>
        <taxon>Eukaryota</taxon>
        <taxon>Fungi</taxon>
        <taxon>Dikarya</taxon>
        <taxon>Ascomycota</taxon>
        <taxon>Pezizomycotina</taxon>
        <taxon>Leotiomycetes</taxon>
        <taxon>Helotiales</taxon>
        <taxon>Helotiales incertae sedis</taxon>
        <taxon>Amylocarpus</taxon>
    </lineage>
</organism>
<name>A0A9P8C1N2_9HELO</name>
<keyword evidence="5" id="KW-0496">Mitochondrion</keyword>
<evidence type="ECO:0000256" key="6">
    <source>
        <dbReference type="ARBA" id="ARBA00031849"/>
    </source>
</evidence>
<evidence type="ECO:0000256" key="5">
    <source>
        <dbReference type="ARBA" id="ARBA00023128"/>
    </source>
</evidence>
<keyword evidence="7" id="KW-0418">Kinase</keyword>
<dbReference type="InterPro" id="IPR011009">
    <property type="entry name" value="Kinase-like_dom_sf"/>
</dbReference>
<dbReference type="PANTHER" id="PTHR36091">
    <property type="entry name" value="ALTERED INHERITANCE OF MITOCHONDRIA PROTEIN 9, MITOCHONDRIAL"/>
    <property type="match status" value="1"/>
</dbReference>
<evidence type="ECO:0000256" key="4">
    <source>
        <dbReference type="ARBA" id="ARBA00022946"/>
    </source>
</evidence>
<protein>
    <recommendedName>
        <fullName evidence="3">Altered inheritance of mitochondria protein 9, mitochondrial</fullName>
    </recommendedName>
    <alternativeName>
        <fullName evidence="6">Found in mitochondrial proteome protein 29</fullName>
    </alternativeName>
</protein>
<evidence type="ECO:0000313" key="7">
    <source>
        <dbReference type="EMBL" id="KAG9230127.1"/>
    </source>
</evidence>
<proteinExistence type="inferred from homology"/>
<sequence length="511" mass="58387">MFDELDPYNYTSGRWLNRDQLQRDARFVEFKFSALCKKVLQLCPGAHEITSCEKKEGGFNRVFIFTMNNGDRIVARVPFRIAGPERLTTHSEVATMAYICQHTDILVPKILEWNDNKTNSIGTEYIIMEHAPGVQLHGEWPKMNPVQHMRCVRALAKTIKSMAALSFPAYGRIYFADAQLDPHTTIPLGDFCIGPNCMREYWDCNPGESRYYQQRKLNNGPYKFPFNIATQYDQGFSRIPGAEAALKSEPSYRGSVKEHHRLLSHSTEVIGALQESSLLQNLSTPTLLHVDLHKRNIFVSEDDPTTITSIIDWQSTSIEPAFAYANETPDLINTNSVLASILAAAGQEVTPEDPDEGPEMTEKLKAIQKDEWGCYQTHDQNLLRPLRYCGTSWRDGAAATRQELIDLSKRWNEIGLPGKRPYQPSPEELAAHTPEYDEFEMRQGFKSLIKEMIGTDSEGWVHPEDWEAAKETHKDAFEWWLQDADESDEPGISAEYIKKLWPFDIEEKETK</sequence>
<dbReference type="AlphaFoldDB" id="A0A9P8C1N2"/>
<dbReference type="OrthoDB" id="2831558at2759"/>
<comment type="caution">
    <text evidence="7">The sequence shown here is derived from an EMBL/GenBank/DDBJ whole genome shotgun (WGS) entry which is preliminary data.</text>
</comment>
<reference evidence="7" key="1">
    <citation type="journal article" date="2021" name="IMA Fungus">
        <title>Genomic characterization of three marine fungi, including Emericellopsis atlantica sp. nov. with signatures of a generalist lifestyle and marine biomass degradation.</title>
        <authorList>
            <person name="Hagestad O.C."/>
            <person name="Hou L."/>
            <person name="Andersen J.H."/>
            <person name="Hansen E.H."/>
            <person name="Altermark B."/>
            <person name="Li C."/>
            <person name="Kuhnert E."/>
            <person name="Cox R.J."/>
            <person name="Crous P.W."/>
            <person name="Spatafora J.W."/>
            <person name="Lail K."/>
            <person name="Amirebrahimi M."/>
            <person name="Lipzen A."/>
            <person name="Pangilinan J."/>
            <person name="Andreopoulos W."/>
            <person name="Hayes R.D."/>
            <person name="Ng V."/>
            <person name="Grigoriev I.V."/>
            <person name="Jackson S.A."/>
            <person name="Sutton T.D.S."/>
            <person name="Dobson A.D.W."/>
            <person name="Rama T."/>
        </authorList>
    </citation>
    <scope>NUCLEOTIDE SEQUENCE</scope>
    <source>
        <strain evidence="7">TRa018bII</strain>
    </source>
</reference>
<keyword evidence="8" id="KW-1185">Reference proteome</keyword>
<gene>
    <name evidence="7" type="ORF">BJ875DRAFT_507515</name>
</gene>
<evidence type="ECO:0000256" key="1">
    <source>
        <dbReference type="ARBA" id="ARBA00004173"/>
    </source>
</evidence>
<evidence type="ECO:0000256" key="2">
    <source>
        <dbReference type="ARBA" id="ARBA00005543"/>
    </source>
</evidence>
<evidence type="ECO:0000313" key="8">
    <source>
        <dbReference type="Proteomes" id="UP000824998"/>
    </source>
</evidence>
<comment type="subcellular location">
    <subcellularLocation>
        <location evidence="1">Mitochondrion</location>
    </subcellularLocation>
</comment>
<dbReference type="EMBL" id="MU251699">
    <property type="protein sequence ID" value="KAG9230127.1"/>
    <property type="molecule type" value="Genomic_DNA"/>
</dbReference>
<dbReference type="GO" id="GO:0005739">
    <property type="term" value="C:mitochondrion"/>
    <property type="evidence" value="ECO:0007669"/>
    <property type="project" value="UniProtKB-SubCell"/>
</dbReference>